<evidence type="ECO:0000256" key="1">
    <source>
        <dbReference type="SAM" id="Phobius"/>
    </source>
</evidence>
<sequence length="73" mass="7849">MGRVTMTEGYSRCTQVPGSQVDIRSSSSEAVHGEESILPLMICLLLLSVLSIVLSVMTAISNCPRSPRRLLTG</sequence>
<dbReference type="AlphaFoldDB" id="A0A5N6VNC5"/>
<gene>
    <name evidence="2" type="ORF">BDV41DRAFT_406836</name>
</gene>
<keyword evidence="3" id="KW-1185">Reference proteome</keyword>
<dbReference type="EMBL" id="ML738358">
    <property type="protein sequence ID" value="KAE8310085.1"/>
    <property type="molecule type" value="Genomic_DNA"/>
</dbReference>
<name>A0A5N6VNC5_9EURO</name>
<keyword evidence="1" id="KW-0812">Transmembrane</keyword>
<keyword evidence="1" id="KW-0472">Membrane</keyword>
<feature type="transmembrane region" description="Helical" evidence="1">
    <location>
        <begin position="37"/>
        <end position="60"/>
    </location>
</feature>
<protein>
    <submittedName>
        <fullName evidence="2">Uncharacterized protein</fullName>
    </submittedName>
</protein>
<accession>A0A5N6VNC5</accession>
<proteinExistence type="predicted"/>
<keyword evidence="1" id="KW-1133">Transmembrane helix</keyword>
<organism evidence="2 3">
    <name type="scientific">Aspergillus transmontanensis</name>
    <dbReference type="NCBI Taxonomy" id="1034304"/>
    <lineage>
        <taxon>Eukaryota</taxon>
        <taxon>Fungi</taxon>
        <taxon>Dikarya</taxon>
        <taxon>Ascomycota</taxon>
        <taxon>Pezizomycotina</taxon>
        <taxon>Eurotiomycetes</taxon>
        <taxon>Eurotiomycetidae</taxon>
        <taxon>Eurotiales</taxon>
        <taxon>Aspergillaceae</taxon>
        <taxon>Aspergillus</taxon>
        <taxon>Aspergillus subgen. Circumdati</taxon>
    </lineage>
</organism>
<reference evidence="3" key="1">
    <citation type="submission" date="2019-04" db="EMBL/GenBank/DDBJ databases">
        <title>Friends and foes A comparative genomics studyof 23 Aspergillus species from section Flavi.</title>
        <authorList>
            <consortium name="DOE Joint Genome Institute"/>
            <person name="Kjaerbolling I."/>
            <person name="Vesth T."/>
            <person name="Frisvad J.C."/>
            <person name="Nybo J.L."/>
            <person name="Theobald S."/>
            <person name="Kildgaard S."/>
            <person name="Isbrandt T."/>
            <person name="Kuo A."/>
            <person name="Sato A."/>
            <person name="Lyhne E.K."/>
            <person name="Kogle M.E."/>
            <person name="Wiebenga A."/>
            <person name="Kun R.S."/>
            <person name="Lubbers R.J."/>
            <person name="Makela M.R."/>
            <person name="Barry K."/>
            <person name="Chovatia M."/>
            <person name="Clum A."/>
            <person name="Daum C."/>
            <person name="Haridas S."/>
            <person name="He G."/>
            <person name="LaButti K."/>
            <person name="Lipzen A."/>
            <person name="Mondo S."/>
            <person name="Riley R."/>
            <person name="Salamov A."/>
            <person name="Simmons B.A."/>
            <person name="Magnuson J.K."/>
            <person name="Henrissat B."/>
            <person name="Mortensen U.H."/>
            <person name="Larsen T.O."/>
            <person name="Devries R.P."/>
            <person name="Grigoriev I.V."/>
            <person name="Machida M."/>
            <person name="Baker S.E."/>
            <person name="Andersen M.R."/>
        </authorList>
    </citation>
    <scope>NUCLEOTIDE SEQUENCE [LARGE SCALE GENOMIC DNA]</scope>
    <source>
        <strain evidence="3">CBS 130015</strain>
    </source>
</reference>
<evidence type="ECO:0000313" key="3">
    <source>
        <dbReference type="Proteomes" id="UP000325433"/>
    </source>
</evidence>
<dbReference type="Proteomes" id="UP000325433">
    <property type="component" value="Unassembled WGS sequence"/>
</dbReference>
<evidence type="ECO:0000313" key="2">
    <source>
        <dbReference type="EMBL" id="KAE8310085.1"/>
    </source>
</evidence>